<dbReference type="Proteomes" id="UP000193685">
    <property type="component" value="Unassembled WGS sequence"/>
</dbReference>
<evidence type="ECO:0000313" key="1">
    <source>
        <dbReference type="EMBL" id="ORY78566.1"/>
    </source>
</evidence>
<name>A0A1Y2F5E2_PROLT</name>
<dbReference type="RefSeq" id="XP_040723447.1">
    <property type="nucleotide sequence ID" value="XM_040870667.1"/>
</dbReference>
<sequence>MKVPPQIALDGVELPDWRATSLPNQAKIDKYRAQRLMAKVCAGYLRFPTATEMTHSDCALIEVADSGSVSTEMNTVGQVGRYCVRFMDPALLKRTQSVTRSGRSTVSTSAAVNGYRFVASMIKPFGQAETFWAFAICSEELQSTFTERSDSGAAVMWKWNIVGLVFGGIQGRPRRPVDMTLFQSIMDVLRFSRPTG</sequence>
<dbReference type="AlphaFoldDB" id="A0A1Y2F5E2"/>
<gene>
    <name evidence="1" type="ORF">BCR37DRAFT_388755</name>
</gene>
<reference evidence="1 2" key="1">
    <citation type="submission" date="2016-07" db="EMBL/GenBank/DDBJ databases">
        <title>Pervasive Adenine N6-methylation of Active Genes in Fungi.</title>
        <authorList>
            <consortium name="DOE Joint Genome Institute"/>
            <person name="Mondo S.J."/>
            <person name="Dannebaum R.O."/>
            <person name="Kuo R.C."/>
            <person name="Labutti K."/>
            <person name="Haridas S."/>
            <person name="Kuo A."/>
            <person name="Salamov A."/>
            <person name="Ahrendt S.R."/>
            <person name="Lipzen A."/>
            <person name="Sullivan W."/>
            <person name="Andreopoulos W.B."/>
            <person name="Clum A."/>
            <person name="Lindquist E."/>
            <person name="Daum C."/>
            <person name="Ramamoorthy G.K."/>
            <person name="Gryganskyi A."/>
            <person name="Culley D."/>
            <person name="Magnuson J.K."/>
            <person name="James T.Y."/>
            <person name="O'Malley M.A."/>
            <person name="Stajich J.E."/>
            <person name="Spatafora J.W."/>
            <person name="Visel A."/>
            <person name="Grigoriev I.V."/>
        </authorList>
    </citation>
    <scope>NUCLEOTIDE SEQUENCE [LARGE SCALE GENOMIC DNA]</scope>
    <source>
        <strain evidence="1 2">12-1054</strain>
    </source>
</reference>
<dbReference type="InterPro" id="IPR009003">
    <property type="entry name" value="Peptidase_S1_PA"/>
</dbReference>
<evidence type="ECO:0000313" key="2">
    <source>
        <dbReference type="Proteomes" id="UP000193685"/>
    </source>
</evidence>
<dbReference type="SUPFAM" id="SSF50494">
    <property type="entry name" value="Trypsin-like serine proteases"/>
    <property type="match status" value="1"/>
</dbReference>
<protein>
    <submittedName>
        <fullName evidence="1">Uncharacterized protein</fullName>
    </submittedName>
</protein>
<comment type="caution">
    <text evidence="1">The sequence shown here is derived from an EMBL/GenBank/DDBJ whole genome shotgun (WGS) entry which is preliminary data.</text>
</comment>
<proteinExistence type="predicted"/>
<accession>A0A1Y2F5E2</accession>
<dbReference type="EMBL" id="MCFI01000017">
    <property type="protein sequence ID" value="ORY78566.1"/>
    <property type="molecule type" value="Genomic_DNA"/>
</dbReference>
<organism evidence="1 2">
    <name type="scientific">Protomyces lactucae-debilis</name>
    <dbReference type="NCBI Taxonomy" id="2754530"/>
    <lineage>
        <taxon>Eukaryota</taxon>
        <taxon>Fungi</taxon>
        <taxon>Dikarya</taxon>
        <taxon>Ascomycota</taxon>
        <taxon>Taphrinomycotina</taxon>
        <taxon>Taphrinomycetes</taxon>
        <taxon>Taphrinales</taxon>
        <taxon>Protomycetaceae</taxon>
        <taxon>Protomyces</taxon>
    </lineage>
</organism>
<dbReference type="GeneID" id="63787266"/>
<keyword evidence="2" id="KW-1185">Reference proteome</keyword>